<gene>
    <name evidence="3" type="ORF">H8E19_15975</name>
</gene>
<proteinExistence type="predicted"/>
<comment type="caution">
    <text evidence="3">The sequence shown here is derived from an EMBL/GenBank/DDBJ whole genome shotgun (WGS) entry which is preliminary data.</text>
</comment>
<sequence>GKDSLSLLWLLRERIKRIPIEYRITAAHVDPGFGADSAGQMTSFFSTHGFDYKVLKSEIGPKAHGPDNRENPCFLCSRMRRKLLFQLADEIGCNRIAFGHHKDDVIETFFLNVFYGASISTMLPVQELFKGKLTLIRPLYLIEQDLIQRYVRSMGWNTIKLGCPTSGSSKRQEIRNMLKGFYRSNRKIRGNIFHALQNVNTEYLL</sequence>
<evidence type="ECO:0000313" key="4">
    <source>
        <dbReference type="Proteomes" id="UP000650524"/>
    </source>
</evidence>
<dbReference type="PANTHER" id="PTHR43686">
    <property type="entry name" value="SULFURTRANSFERASE-RELATED"/>
    <property type="match status" value="1"/>
</dbReference>
<dbReference type="InterPro" id="IPR035107">
    <property type="entry name" value="tRNA_thiolation_TtcA_Ctu1"/>
</dbReference>
<dbReference type="InterPro" id="IPR011063">
    <property type="entry name" value="TilS/TtcA_N"/>
</dbReference>
<reference evidence="3 4" key="1">
    <citation type="submission" date="2020-08" db="EMBL/GenBank/DDBJ databases">
        <title>Bridging the membrane lipid divide: bacteria of the FCB group superphylum have the potential to synthesize archaeal ether lipids.</title>
        <authorList>
            <person name="Villanueva L."/>
            <person name="Von Meijenfeldt F.A.B."/>
            <person name="Westbye A.B."/>
            <person name="Yadav S."/>
            <person name="Hopmans E.C."/>
            <person name="Dutilh B.E."/>
            <person name="Sinninghe Damste J.S."/>
        </authorList>
    </citation>
    <scope>NUCLEOTIDE SEQUENCE [LARGE SCALE GENOMIC DNA]</scope>
    <source>
        <strain evidence="3">NIOZ-UU27</strain>
    </source>
</reference>
<keyword evidence="1" id="KW-0808">Transferase</keyword>
<evidence type="ECO:0000256" key="1">
    <source>
        <dbReference type="ARBA" id="ARBA00022679"/>
    </source>
</evidence>
<name>A0A8J6N2D2_9DELT</name>
<evidence type="ECO:0000313" key="3">
    <source>
        <dbReference type="EMBL" id="MBC8178902.1"/>
    </source>
</evidence>
<dbReference type="GO" id="GO:0016740">
    <property type="term" value="F:transferase activity"/>
    <property type="evidence" value="ECO:0007669"/>
    <property type="project" value="UniProtKB-KW"/>
</dbReference>
<dbReference type="PIRSF" id="PIRSF004976">
    <property type="entry name" value="ATPase_YdaO"/>
    <property type="match status" value="1"/>
</dbReference>
<dbReference type="GO" id="GO:0008033">
    <property type="term" value="P:tRNA processing"/>
    <property type="evidence" value="ECO:0007669"/>
    <property type="project" value="InterPro"/>
</dbReference>
<organism evidence="3 4">
    <name type="scientific">Candidatus Desulfacyla euxinica</name>
    <dbReference type="NCBI Taxonomy" id="2841693"/>
    <lineage>
        <taxon>Bacteria</taxon>
        <taxon>Deltaproteobacteria</taxon>
        <taxon>Candidatus Desulfacyla</taxon>
    </lineage>
</organism>
<dbReference type="EMBL" id="JACNJD010000327">
    <property type="protein sequence ID" value="MBC8178902.1"/>
    <property type="molecule type" value="Genomic_DNA"/>
</dbReference>
<dbReference type="InterPro" id="IPR014729">
    <property type="entry name" value="Rossmann-like_a/b/a_fold"/>
</dbReference>
<dbReference type="PANTHER" id="PTHR43686:SF1">
    <property type="entry name" value="AMINOTRAN_5 DOMAIN-CONTAINING PROTEIN"/>
    <property type="match status" value="1"/>
</dbReference>
<accession>A0A8J6N2D2</accession>
<feature type="domain" description="tRNA(Ile)-lysidine/2-thiocytidine synthase N-terminal" evidence="2">
    <location>
        <begin position="1"/>
        <end position="157"/>
    </location>
</feature>
<protein>
    <submittedName>
        <fullName evidence="3">tRNA 2-thiocytidine biosynthesis protein TtcA</fullName>
    </submittedName>
</protein>
<dbReference type="SUPFAM" id="SSF52402">
    <property type="entry name" value="Adenine nucleotide alpha hydrolases-like"/>
    <property type="match status" value="1"/>
</dbReference>
<dbReference type="Pfam" id="PF01171">
    <property type="entry name" value="ATP_bind_3"/>
    <property type="match status" value="1"/>
</dbReference>
<evidence type="ECO:0000259" key="2">
    <source>
        <dbReference type="Pfam" id="PF01171"/>
    </source>
</evidence>
<feature type="non-terminal residue" evidence="3">
    <location>
        <position position="1"/>
    </location>
</feature>
<dbReference type="Gene3D" id="3.40.50.620">
    <property type="entry name" value="HUPs"/>
    <property type="match status" value="1"/>
</dbReference>
<dbReference type="Proteomes" id="UP000650524">
    <property type="component" value="Unassembled WGS sequence"/>
</dbReference>
<dbReference type="AlphaFoldDB" id="A0A8J6N2D2"/>